<dbReference type="Pfam" id="PF03704">
    <property type="entry name" value="BTAD"/>
    <property type="match status" value="1"/>
</dbReference>
<dbReference type="InterPro" id="IPR051677">
    <property type="entry name" value="AfsR-DnrI-RedD_regulator"/>
</dbReference>
<dbReference type="PANTHER" id="PTHR35807">
    <property type="entry name" value="TRANSCRIPTIONAL REGULATOR REDD-RELATED"/>
    <property type="match status" value="1"/>
</dbReference>
<dbReference type="Pfam" id="PF13424">
    <property type="entry name" value="TPR_12"/>
    <property type="match status" value="1"/>
</dbReference>
<evidence type="ECO:0000256" key="1">
    <source>
        <dbReference type="PROSITE-ProRule" id="PRU00339"/>
    </source>
</evidence>
<feature type="domain" description="Bacterial transcriptional activator" evidence="3">
    <location>
        <begin position="936"/>
        <end position="1077"/>
    </location>
</feature>
<evidence type="ECO:0000256" key="2">
    <source>
        <dbReference type="SAM" id="Coils"/>
    </source>
</evidence>
<dbReference type="Gene3D" id="3.40.50.300">
    <property type="entry name" value="P-loop containing nucleotide triphosphate hydrolases"/>
    <property type="match status" value="1"/>
</dbReference>
<dbReference type="RefSeq" id="WP_116225969.1">
    <property type="nucleotide sequence ID" value="NZ_AP018437.1"/>
</dbReference>
<keyword evidence="5" id="KW-1185">Reference proteome</keyword>
<protein>
    <submittedName>
        <fullName evidence="4">ATP/maltotriose-dependent transcriptional regulator MalT</fullName>
    </submittedName>
</protein>
<dbReference type="SUPFAM" id="SSF48452">
    <property type="entry name" value="TPR-like"/>
    <property type="match status" value="3"/>
</dbReference>
<dbReference type="InterPro" id="IPR019734">
    <property type="entry name" value="TPR_rpt"/>
</dbReference>
<dbReference type="EMBL" id="QUMS01000004">
    <property type="protein sequence ID" value="REG06271.1"/>
    <property type="molecule type" value="Genomic_DNA"/>
</dbReference>
<keyword evidence="2" id="KW-0175">Coiled coil</keyword>
<evidence type="ECO:0000259" key="3">
    <source>
        <dbReference type="SMART" id="SM01043"/>
    </source>
</evidence>
<dbReference type="Pfam" id="PF13374">
    <property type="entry name" value="TPR_10"/>
    <property type="match status" value="1"/>
</dbReference>
<dbReference type="SUPFAM" id="SSF52540">
    <property type="entry name" value="P-loop containing nucleoside triphosphate hydrolases"/>
    <property type="match status" value="1"/>
</dbReference>
<dbReference type="Gene3D" id="1.25.40.10">
    <property type="entry name" value="Tetratricopeptide repeat domain"/>
    <property type="match status" value="3"/>
</dbReference>
<dbReference type="AlphaFoldDB" id="A0A3E0A6A3"/>
<reference evidence="4 5" key="1">
    <citation type="submission" date="2018-08" db="EMBL/GenBank/DDBJ databases">
        <title>Genomic Encyclopedia of Type Strains, Phase IV (KMG-IV): sequencing the most valuable type-strain genomes for metagenomic binning, comparative biology and taxonomic classification.</title>
        <authorList>
            <person name="Goeker M."/>
        </authorList>
    </citation>
    <scope>NUCLEOTIDE SEQUENCE [LARGE SCALE GENOMIC DNA]</scope>
    <source>
        <strain evidence="4 5">DSM 23923</strain>
    </source>
</reference>
<dbReference type="InterPro" id="IPR005158">
    <property type="entry name" value="BTAD"/>
</dbReference>
<dbReference type="Proteomes" id="UP000256388">
    <property type="component" value="Unassembled WGS sequence"/>
</dbReference>
<accession>A0A3E0A6A3</accession>
<dbReference type="OrthoDB" id="134937at2"/>
<dbReference type="Pfam" id="PF25873">
    <property type="entry name" value="WHD_MalT"/>
    <property type="match status" value="1"/>
</dbReference>
<dbReference type="InterPro" id="IPR011990">
    <property type="entry name" value="TPR-like_helical_dom_sf"/>
</dbReference>
<name>A0A3E0A6A3_9CHLR</name>
<dbReference type="InterPro" id="IPR027417">
    <property type="entry name" value="P-loop_NTPase"/>
</dbReference>
<evidence type="ECO:0000313" key="5">
    <source>
        <dbReference type="Proteomes" id="UP000256388"/>
    </source>
</evidence>
<comment type="caution">
    <text evidence="4">The sequence shown here is derived from an EMBL/GenBank/DDBJ whole genome shotgun (WGS) entry which is preliminary data.</text>
</comment>
<organism evidence="4 5">
    <name type="scientific">Pelolinea submarina</name>
    <dbReference type="NCBI Taxonomy" id="913107"/>
    <lineage>
        <taxon>Bacteria</taxon>
        <taxon>Bacillati</taxon>
        <taxon>Chloroflexota</taxon>
        <taxon>Anaerolineae</taxon>
        <taxon>Anaerolineales</taxon>
        <taxon>Anaerolineaceae</taxon>
        <taxon>Pelolinea</taxon>
    </lineage>
</organism>
<evidence type="ECO:0000313" key="4">
    <source>
        <dbReference type="EMBL" id="REG06271.1"/>
    </source>
</evidence>
<feature type="repeat" description="TPR" evidence="1">
    <location>
        <begin position="502"/>
        <end position="535"/>
    </location>
</feature>
<dbReference type="SMART" id="SM00028">
    <property type="entry name" value="TPR"/>
    <property type="match status" value="6"/>
</dbReference>
<feature type="coiled-coil region" evidence="2">
    <location>
        <begin position="635"/>
        <end position="684"/>
    </location>
</feature>
<gene>
    <name evidence="4" type="ORF">DFR64_2704</name>
</gene>
<dbReference type="InterPro" id="IPR059106">
    <property type="entry name" value="WHD_MalT"/>
</dbReference>
<keyword evidence="1" id="KW-0802">TPR repeat</keyword>
<dbReference type="PROSITE" id="PS50005">
    <property type="entry name" value="TPR"/>
    <property type="match status" value="2"/>
</dbReference>
<dbReference type="SMART" id="SM01043">
    <property type="entry name" value="BTAD"/>
    <property type="match status" value="1"/>
</dbReference>
<proteinExistence type="predicted"/>
<feature type="repeat" description="TPR" evidence="1">
    <location>
        <begin position="542"/>
        <end position="575"/>
    </location>
</feature>
<sequence length="1081" mass="124220">MIENFQIAQTKLITPQRRKELLSRPRLLEMMSDLLDFRLIIVAAPAGYGKTSLLIDFASQFDWPVCWYSLDPLDQDFERFLAYFIHSIKFKFPEFGDASLRVLESSPVDQLNQDFLISTLTNDIYDHITEHFVIVLDDYHLLKSNPVIDQFLSNFIQRADDNCHIVITSRKLLTFPDLPLMVARSQVGGLSVEELAFLPDEIEELFDKIFNKPINSDEALLLATRTEGWITGLLLTSQMLKSGMGDQIKVSRASGIGLYEYLAQQVLDQQPDYIRDFMLNSSILEEFNAAMCKEVIGKALQKQQKWGDLLYHVIQHNLFVLPVDDEYSWVRYHHLFRDFLQSTIQRERPQDARAIKEKLAEYYSAKKDWERVFEIYSALSDSKAIVKLIEKAGSTFIARGKLNKLAEWLDALPDDVIMNNPAILSMKASVATSQSSIQEGKELLDKAMALLRQNHEEASLADTLIRRSAVLRMLGNYDEAMQDAEEALDLTRAAPYLSHLFSEALRAKGVNLLETGNLSSALDYYKKAMQVCQQNNMEEDVARIQVEMGVIYEKMGKYASAENAYEKSLTYWQSVSDSIWQPTILNNLGVVQHLSGDFSNSFYNFEKALHYAHAAGDRRVEGYSLASIGDLYKDLDANAEALDAYQQAMEKARQVEDQFLIFYLKMARARMNLIDRQYKKAEMQIRSAQSVAKKSGSSYEINKYRLEQAALDFANKEYLKAQEQLQITSSYFKDEGFVEDGVRSEILLFLCLIKTGDYPQAENTIKNFLNHIDDPDRNIPSLSILNELKQDLNSFSNIKEFKTYFSDIFSYLDDYQTLTQKNRRKIRKEASVVPFAPARFDIKAFGKAEVCIGNQTLAISDWKTQTSRDLFFMFLAHPEGLTKEEVGLVFWPDSSSSELKLRFKNAIYRMRHAIGSEAVLFQDNIYQFNRAIDYEYDVQNFISAITRAKDEKNLKKKKADLINAINLYKGPYLPEINEIWVMADRQKYLEMYLKAVDELTSICIQNREYDEGISYCQQALKEDLCNEELHRRLMEIYSALGNKAALSKQYTICVKVLKSELSAKPSPQTTDLYNKLIIANS</sequence>